<name>A0A518FGX7_9PLAN</name>
<protein>
    <recommendedName>
        <fullName evidence="4">Secretin/TonB short N-terminal domain-containing protein</fullName>
    </recommendedName>
</protein>
<dbReference type="EMBL" id="CP036317">
    <property type="protein sequence ID" value="QDV15598.1"/>
    <property type="molecule type" value="Genomic_DNA"/>
</dbReference>
<dbReference type="Proteomes" id="UP000320839">
    <property type="component" value="Chromosome"/>
</dbReference>
<evidence type="ECO:0000256" key="1">
    <source>
        <dbReference type="SAM" id="SignalP"/>
    </source>
</evidence>
<reference evidence="2 3" key="1">
    <citation type="submission" date="2019-02" db="EMBL/GenBank/DDBJ databases">
        <title>Deep-cultivation of Planctomycetes and their phenomic and genomic characterization uncovers novel biology.</title>
        <authorList>
            <person name="Wiegand S."/>
            <person name="Jogler M."/>
            <person name="Boedeker C."/>
            <person name="Pinto D."/>
            <person name="Vollmers J."/>
            <person name="Rivas-Marin E."/>
            <person name="Kohn T."/>
            <person name="Peeters S.H."/>
            <person name="Heuer A."/>
            <person name="Rast P."/>
            <person name="Oberbeckmann S."/>
            <person name="Bunk B."/>
            <person name="Jeske O."/>
            <person name="Meyerdierks A."/>
            <person name="Storesund J.E."/>
            <person name="Kallscheuer N."/>
            <person name="Luecker S."/>
            <person name="Lage O.M."/>
            <person name="Pohl T."/>
            <person name="Merkel B.J."/>
            <person name="Hornburger P."/>
            <person name="Mueller R.-W."/>
            <person name="Bruemmer F."/>
            <person name="Labrenz M."/>
            <person name="Spormann A.M."/>
            <person name="Op den Camp H."/>
            <person name="Overmann J."/>
            <person name="Amann R."/>
            <person name="Jetten M.S.M."/>
            <person name="Mascher T."/>
            <person name="Medema M.H."/>
            <person name="Devos D.P."/>
            <person name="Kaster A.-K."/>
            <person name="Ovreas L."/>
            <person name="Rohde M."/>
            <person name="Galperin M.Y."/>
            <person name="Jogler C."/>
        </authorList>
    </citation>
    <scope>NUCLEOTIDE SEQUENCE [LARGE SCALE GENOMIC DNA]</scope>
    <source>
        <strain evidence="2 3">Pan153</strain>
    </source>
</reference>
<feature type="chain" id="PRO_5022171182" description="Secretin/TonB short N-terminal domain-containing protein" evidence="1">
    <location>
        <begin position="22"/>
        <end position="450"/>
    </location>
</feature>
<evidence type="ECO:0000313" key="3">
    <source>
        <dbReference type="Proteomes" id="UP000320839"/>
    </source>
</evidence>
<feature type="signal peptide" evidence="1">
    <location>
        <begin position="1"/>
        <end position="21"/>
    </location>
</feature>
<proteinExistence type="predicted"/>
<dbReference type="PANTHER" id="PTHR30604">
    <property type="entry name" value="PROTEIN TRANSPORT PROTEIN HOFQ"/>
    <property type="match status" value="1"/>
</dbReference>
<gene>
    <name evidence="2" type="ORF">Pan153_02140</name>
</gene>
<dbReference type="OrthoDB" id="208996at2"/>
<dbReference type="RefSeq" id="WP_145453687.1">
    <property type="nucleotide sequence ID" value="NZ_CP036317.1"/>
</dbReference>
<dbReference type="AlphaFoldDB" id="A0A518FGX7"/>
<dbReference type="PANTHER" id="PTHR30604:SF1">
    <property type="entry name" value="DNA UTILIZATION PROTEIN HOFQ"/>
    <property type="match status" value="1"/>
</dbReference>
<organism evidence="2 3">
    <name type="scientific">Gimesia panareensis</name>
    <dbReference type="NCBI Taxonomy" id="2527978"/>
    <lineage>
        <taxon>Bacteria</taxon>
        <taxon>Pseudomonadati</taxon>
        <taxon>Planctomycetota</taxon>
        <taxon>Planctomycetia</taxon>
        <taxon>Planctomycetales</taxon>
        <taxon>Planctomycetaceae</taxon>
        <taxon>Gimesia</taxon>
    </lineage>
</organism>
<sequence length="450" mass="49532" precursor="true">MRHYLLLALLLPLLAAGYSLAADPSEPSPASAENTQNKIQQAAFATQPKKLDPSANATPSELTIRKALKKSVTLKAEKKPLADVLRTLSRDFGINVFLDTRGLNEVGLTPETPITIEVEGIQLKSVLNLMLLPLDLAYTVKDEVLVITSDTRAQGKRTARTYPVADLVVPIPMAGPVPAGEKLPILSASAVNFDSLIEIIESSVQPRSWERIGGTGSIRTFDPTLSLVIRQSSEGHQAVEELLTQLRRQQDFQVAVETHFLENIPEDFWEQIGLDLDLDKQKTARQQPQNNGPLGGIILTDKEVALLLNEAQNNARTNLIQAPRVTLFNAQTAGLTDYLAGGKQHPLKHSLYLQPVISADRRDVRLNLRVSDREASDAVTWSYVNLVPDGQTILIELAQQQPHQTGVPAAEQESKVFKNKSVDQTRSFLLIRPQILVAEEEEAPFPDAQK</sequence>
<evidence type="ECO:0008006" key="4">
    <source>
        <dbReference type="Google" id="ProtNLM"/>
    </source>
</evidence>
<evidence type="ECO:0000313" key="2">
    <source>
        <dbReference type="EMBL" id="QDV15598.1"/>
    </source>
</evidence>
<dbReference type="InterPro" id="IPR051808">
    <property type="entry name" value="Type_IV_pilus_biogenesis"/>
</dbReference>
<accession>A0A518FGX7</accession>
<keyword evidence="1" id="KW-0732">Signal</keyword>